<dbReference type="EnsemblPlants" id="OB02G26750.1">
    <property type="protein sequence ID" value="OB02G26750.1"/>
    <property type="gene ID" value="OB02G26750"/>
</dbReference>
<dbReference type="AlphaFoldDB" id="J3LDF8"/>
<dbReference type="HOGENOM" id="CLU_2254276_0_0_1"/>
<reference evidence="1" key="1">
    <citation type="submission" date="2013-04" db="UniProtKB">
        <authorList>
            <consortium name="EnsemblPlants"/>
        </authorList>
    </citation>
    <scope>IDENTIFICATION</scope>
</reference>
<accession>J3LDF8</accession>
<keyword evidence="2" id="KW-1185">Reference proteome</keyword>
<dbReference type="Gramene" id="OB02G26750.1">
    <property type="protein sequence ID" value="OB02G26750.1"/>
    <property type="gene ID" value="OB02G26750"/>
</dbReference>
<evidence type="ECO:0000313" key="2">
    <source>
        <dbReference type="Proteomes" id="UP000006038"/>
    </source>
</evidence>
<proteinExistence type="predicted"/>
<organism evidence="1">
    <name type="scientific">Oryza brachyantha</name>
    <name type="common">malo sina</name>
    <dbReference type="NCBI Taxonomy" id="4533"/>
    <lineage>
        <taxon>Eukaryota</taxon>
        <taxon>Viridiplantae</taxon>
        <taxon>Streptophyta</taxon>
        <taxon>Embryophyta</taxon>
        <taxon>Tracheophyta</taxon>
        <taxon>Spermatophyta</taxon>
        <taxon>Magnoliopsida</taxon>
        <taxon>Liliopsida</taxon>
        <taxon>Poales</taxon>
        <taxon>Poaceae</taxon>
        <taxon>BOP clade</taxon>
        <taxon>Oryzoideae</taxon>
        <taxon>Oryzeae</taxon>
        <taxon>Oryzinae</taxon>
        <taxon>Oryza</taxon>
    </lineage>
</organism>
<evidence type="ECO:0000313" key="1">
    <source>
        <dbReference type="EnsemblPlants" id="OB02G26750.1"/>
    </source>
</evidence>
<dbReference type="Proteomes" id="UP000006038">
    <property type="component" value="Unassembled WGS sequence"/>
</dbReference>
<name>J3LDF8_ORYBR</name>
<protein>
    <submittedName>
        <fullName evidence="1">Uncharacterized protein</fullName>
    </submittedName>
</protein>
<sequence>MIIFSMIKDGLRWSSGMVDTTKRSSPKSTFRTKIYPNFLAIAYHPTRTVREESHVIIFGVVNKVICKSNIAMADVGMLIYDRPYFKAVRGDASIVSDGFKLSNP</sequence>